<evidence type="ECO:0000256" key="2">
    <source>
        <dbReference type="PROSITE-ProRule" id="PRU00332"/>
    </source>
</evidence>
<feature type="compositionally biased region" description="Polar residues" evidence="3">
    <location>
        <begin position="62"/>
        <end position="79"/>
    </location>
</feature>
<feature type="compositionally biased region" description="Basic and acidic residues" evidence="3">
    <location>
        <begin position="443"/>
        <end position="471"/>
    </location>
</feature>
<dbReference type="PANTHER" id="PTHR22792">
    <property type="entry name" value="LUPUS LA PROTEIN-RELATED"/>
    <property type="match status" value="1"/>
</dbReference>
<dbReference type="SMART" id="SM00715">
    <property type="entry name" value="LA"/>
    <property type="match status" value="1"/>
</dbReference>
<organism evidence="5 6">
    <name type="scientific">Blastomyces silverae</name>
    <dbReference type="NCBI Taxonomy" id="2060906"/>
    <lineage>
        <taxon>Eukaryota</taxon>
        <taxon>Fungi</taxon>
        <taxon>Dikarya</taxon>
        <taxon>Ascomycota</taxon>
        <taxon>Pezizomycotina</taxon>
        <taxon>Eurotiomycetes</taxon>
        <taxon>Eurotiomycetidae</taxon>
        <taxon>Onygenales</taxon>
        <taxon>Ajellomycetaceae</taxon>
        <taxon>Blastomyces</taxon>
    </lineage>
</organism>
<dbReference type="AlphaFoldDB" id="A0A0H1BHY4"/>
<dbReference type="CDD" id="cd07323">
    <property type="entry name" value="LAM"/>
    <property type="match status" value="1"/>
</dbReference>
<feature type="region of interest" description="Disordered" evidence="3">
    <location>
        <begin position="23"/>
        <end position="674"/>
    </location>
</feature>
<feature type="compositionally biased region" description="Basic and acidic residues" evidence="3">
    <location>
        <begin position="159"/>
        <end position="187"/>
    </location>
</feature>
<dbReference type="InterPro" id="IPR036388">
    <property type="entry name" value="WH-like_DNA-bd_sf"/>
</dbReference>
<feature type="compositionally biased region" description="Low complexity" evidence="3">
    <location>
        <begin position="209"/>
        <end position="223"/>
    </location>
</feature>
<feature type="compositionally biased region" description="Low complexity" evidence="3">
    <location>
        <begin position="398"/>
        <end position="409"/>
    </location>
</feature>
<dbReference type="Gene3D" id="1.10.10.10">
    <property type="entry name" value="Winged helix-like DNA-binding domain superfamily/Winged helix DNA-binding domain"/>
    <property type="match status" value="1"/>
</dbReference>
<keyword evidence="6" id="KW-1185">Reference proteome</keyword>
<feature type="compositionally biased region" description="Polar residues" evidence="3">
    <location>
        <begin position="607"/>
        <end position="633"/>
    </location>
</feature>
<dbReference type="GO" id="GO:0000339">
    <property type="term" value="F:RNA cap binding"/>
    <property type="evidence" value="ECO:0007669"/>
    <property type="project" value="InterPro"/>
</dbReference>
<dbReference type="GO" id="GO:0045727">
    <property type="term" value="P:positive regulation of translation"/>
    <property type="evidence" value="ECO:0007669"/>
    <property type="project" value="TreeGrafter"/>
</dbReference>
<dbReference type="Pfam" id="PF21071">
    <property type="entry name" value="LARP1_HEAT"/>
    <property type="match status" value="1"/>
</dbReference>
<feature type="compositionally biased region" description="Basic and acidic residues" evidence="3">
    <location>
        <begin position="314"/>
        <end position="345"/>
    </location>
</feature>
<dbReference type="Proteomes" id="UP000053573">
    <property type="component" value="Unassembled WGS sequence"/>
</dbReference>
<reference evidence="6" key="1">
    <citation type="journal article" date="2015" name="PLoS Genet.">
        <title>The dynamic genome and transcriptome of the human fungal pathogen Blastomyces and close relative Emmonsia.</title>
        <authorList>
            <person name="Munoz J.F."/>
            <person name="Gauthier G.M."/>
            <person name="Desjardins C.A."/>
            <person name="Gallo J.E."/>
            <person name="Holder J."/>
            <person name="Sullivan T.D."/>
            <person name="Marty A.J."/>
            <person name="Carmen J.C."/>
            <person name="Chen Z."/>
            <person name="Ding L."/>
            <person name="Gujja S."/>
            <person name="Magrini V."/>
            <person name="Misas E."/>
            <person name="Mitreva M."/>
            <person name="Priest M."/>
            <person name="Saif S."/>
            <person name="Whiston E.A."/>
            <person name="Young S."/>
            <person name="Zeng Q."/>
            <person name="Goldman W.E."/>
            <person name="Mardis E.R."/>
            <person name="Taylor J.W."/>
            <person name="McEwen J.G."/>
            <person name="Clay O.K."/>
            <person name="Klein B.S."/>
            <person name="Cuomo C.A."/>
        </authorList>
    </citation>
    <scope>NUCLEOTIDE SEQUENCE [LARGE SCALE GENOMIC DNA]</scope>
    <source>
        <strain evidence="6">UAMH 139</strain>
    </source>
</reference>
<dbReference type="Pfam" id="PF05383">
    <property type="entry name" value="La"/>
    <property type="match status" value="1"/>
</dbReference>
<feature type="region of interest" description="Disordered" evidence="3">
    <location>
        <begin position="801"/>
        <end position="837"/>
    </location>
</feature>
<comment type="caution">
    <text evidence="5">The sequence shown here is derived from an EMBL/GenBank/DDBJ whole genome shotgun (WGS) entry which is preliminary data.</text>
</comment>
<name>A0A0H1BHY4_9EURO</name>
<evidence type="ECO:0000313" key="5">
    <source>
        <dbReference type="EMBL" id="KLJ10652.1"/>
    </source>
</evidence>
<dbReference type="EMBL" id="LDEV01001937">
    <property type="protein sequence ID" value="KLJ10652.1"/>
    <property type="molecule type" value="Genomic_DNA"/>
</dbReference>
<dbReference type="PANTHER" id="PTHR22792:SF132">
    <property type="entry name" value="LA-RELATED PROTEIN 1"/>
    <property type="match status" value="1"/>
</dbReference>
<feature type="compositionally biased region" description="Basic and acidic residues" evidence="3">
    <location>
        <begin position="199"/>
        <end position="208"/>
    </location>
</feature>
<feature type="compositionally biased region" description="Basic and acidic residues" evidence="3">
    <location>
        <begin position="263"/>
        <end position="276"/>
    </location>
</feature>
<evidence type="ECO:0000256" key="1">
    <source>
        <dbReference type="ARBA" id="ARBA00022884"/>
    </source>
</evidence>
<feature type="compositionally biased region" description="Basic and acidic residues" evidence="3">
    <location>
        <begin position="557"/>
        <end position="597"/>
    </location>
</feature>
<feature type="compositionally biased region" description="Polar residues" evidence="3">
    <location>
        <begin position="87"/>
        <end position="101"/>
    </location>
</feature>
<dbReference type="InterPro" id="IPR036390">
    <property type="entry name" value="WH_DNA-bd_sf"/>
</dbReference>
<feature type="compositionally biased region" description="Polar residues" evidence="3">
    <location>
        <begin position="644"/>
        <end position="668"/>
    </location>
</feature>
<evidence type="ECO:0000259" key="4">
    <source>
        <dbReference type="PROSITE" id="PS50961"/>
    </source>
</evidence>
<dbReference type="InterPro" id="IPR006630">
    <property type="entry name" value="La_HTH"/>
</dbReference>
<sequence length="1164" mass="126246">MSTSTSRPGLEMPAFSYAQAAKGFSTPPSVQNVAEKQNKSSTTSSDPSSHRTATGSVDGDGSNRTVASSTDMESSSVASEPTDATDKSQFSSEHNSDSTVTPPAAGVPSKNATSGTSSPSAGTTSTTTLPKEDDASGTPNGLPDSSWDKQSQVSGTAEKSSESGESGKEKSKENDWEKDAPVLKELKAAPIPAVNVWQQRREAQEAKAKASAALKSTTTAAAKPFNPKSSVPSENRAESSKGGARKKAGGTEVAADATMSKKKSSESGKSKEEGSRKSGVRSSKPANIDIETAETLPLVGDASSWPTPQLAQGEEFRKAQEKNDKTDKPEKEKAPTAGSRGKEKWMPVPYVPTAVFNTPLPSAARRGGRPSRGGREGGMRGGAHPSAAMSSGDRGVPASASAAAGSKHTGSSDRGRSGTRVVSDQSVSTQPARTGSVNAPLSPDEKKAPHDSRPDRAGSDTKSVKAPEEPRGTTGGEAQNHHPAAETAPRQRQNSKSFGRGHDYSNVPSQRGAEHTGRHSGAQGDSHASARFSSSHERRFDNGPRSAEFYKEPPSFHPRDREFSSQREREYPRERNDFHRDREYGRERGESRPERGRGGYRGRGGHSNYSGAHSSQYHTPPVGQSQFQSTKPFSLSERHRSHHQASQNGGQQHGSNRGLNMRSPSLPSSGVYGPTPYPIQTDINAMYGYPLLHQGPMTAIPYQPYMEHSLMSMITMQLEYYFSVDNLCKDLFLRKHMDSQGFVLLSFIAGFKRIKSLTEDMDFLRIVCRQLKSVEYRPAEDGNDRLRKREKWEQWILAMENRDPSAQNEGPPPLSLSSPAHDGNSDGLNSTHLETTAPYGNGSLHEISGNAIPSHYSLSNGATSDTRVHQSVLSSAAPEFSPAYVPVTGQNENTNVGKPIDDESAFPDEQIENLVIVVRKPGISSPAQSPFLIPSSRSFSSGSVDGYKAAGGTVSTEKRPSLSTRTAQINITSVADGQRRGRSPPSSVSKNSETAAIANMPTFWVKDRDTPIESLPTDLLHESYNVFRKQTLDKRSSGITSDGNLDMDVLYQFWSHFLVRNFNSKMYNEFRSLAFDDLHSNNSTTGLNSIIKFYDGVLASNRLMPETVLRDLVELVESELEAAKKEKPAFQKLRCAWRNGAFSFKNRKRVDRIISERLRAELDK</sequence>
<evidence type="ECO:0000313" key="6">
    <source>
        <dbReference type="Proteomes" id="UP000053573"/>
    </source>
</evidence>
<dbReference type="InterPro" id="IPR045180">
    <property type="entry name" value="La_dom_prot"/>
</dbReference>
<feature type="compositionally biased region" description="Low complexity" evidence="3">
    <location>
        <begin position="112"/>
        <end position="128"/>
    </location>
</feature>
<dbReference type="InterPro" id="IPR006607">
    <property type="entry name" value="DM15"/>
</dbReference>
<feature type="compositionally biased region" description="Polar residues" evidence="3">
    <location>
        <begin position="26"/>
        <end position="35"/>
    </location>
</feature>
<dbReference type="SUPFAM" id="SSF46785">
    <property type="entry name" value="Winged helix' DNA-binding domain"/>
    <property type="match status" value="1"/>
</dbReference>
<dbReference type="GO" id="GO:0010494">
    <property type="term" value="C:cytoplasmic stress granule"/>
    <property type="evidence" value="ECO:0007669"/>
    <property type="project" value="TreeGrafter"/>
</dbReference>
<feature type="compositionally biased region" description="Polar residues" evidence="3">
    <location>
        <begin position="148"/>
        <end position="157"/>
    </location>
</feature>
<evidence type="ECO:0000256" key="3">
    <source>
        <dbReference type="SAM" id="MobiDB-lite"/>
    </source>
</evidence>
<proteinExistence type="predicted"/>
<protein>
    <recommendedName>
        <fullName evidence="4">HTH La-type RNA-binding domain-containing protein</fullName>
    </recommendedName>
</protein>
<gene>
    <name evidence="5" type="ORF">EMPG_13982</name>
</gene>
<dbReference type="SMART" id="SM00684">
    <property type="entry name" value="DM15"/>
    <property type="match status" value="2"/>
</dbReference>
<feature type="compositionally biased region" description="Polar residues" evidence="3">
    <location>
        <begin position="420"/>
        <end position="439"/>
    </location>
</feature>
<dbReference type="GO" id="GO:0048255">
    <property type="term" value="P:mRNA stabilization"/>
    <property type="evidence" value="ECO:0007669"/>
    <property type="project" value="InterPro"/>
</dbReference>
<accession>A0A0H1BHY4</accession>
<dbReference type="PROSITE" id="PS50961">
    <property type="entry name" value="HTH_LA"/>
    <property type="match status" value="1"/>
</dbReference>
<dbReference type="OrthoDB" id="340227at2759"/>
<keyword evidence="1 2" id="KW-0694">RNA-binding</keyword>
<dbReference type="STRING" id="2060906.A0A0H1BHY4"/>
<dbReference type="GO" id="GO:0005829">
    <property type="term" value="C:cytosol"/>
    <property type="evidence" value="ECO:0007669"/>
    <property type="project" value="TreeGrafter"/>
</dbReference>
<feature type="domain" description="HTH La-type RNA-binding" evidence="4">
    <location>
        <begin position="704"/>
        <end position="798"/>
    </location>
</feature>
<feature type="region of interest" description="Disordered" evidence="3">
    <location>
        <begin position="973"/>
        <end position="992"/>
    </location>
</feature>